<proteinExistence type="predicted"/>
<accession>A0A927R8T5</accession>
<name>A0A927R8T5_9ACTN</name>
<comment type="caution">
    <text evidence="3">The sequence shown here is derived from an EMBL/GenBank/DDBJ whole genome shotgun (WGS) entry which is preliminary data.</text>
</comment>
<feature type="transmembrane region" description="Helical" evidence="2">
    <location>
        <begin position="33"/>
        <end position="51"/>
    </location>
</feature>
<feature type="transmembrane region" description="Helical" evidence="2">
    <location>
        <begin position="341"/>
        <end position="361"/>
    </location>
</feature>
<feature type="transmembrane region" description="Helical" evidence="2">
    <location>
        <begin position="58"/>
        <end position="80"/>
    </location>
</feature>
<reference evidence="3" key="1">
    <citation type="submission" date="2020-10" db="EMBL/GenBank/DDBJ databases">
        <title>Sequencing the genomes of 1000 actinobacteria strains.</title>
        <authorList>
            <person name="Klenk H.-P."/>
        </authorList>
    </citation>
    <scope>NUCLEOTIDE SEQUENCE</scope>
    <source>
        <strain evidence="3">DSM 45354</strain>
    </source>
</reference>
<evidence type="ECO:0000256" key="2">
    <source>
        <dbReference type="SAM" id="Phobius"/>
    </source>
</evidence>
<feature type="transmembrane region" description="Helical" evidence="2">
    <location>
        <begin position="233"/>
        <end position="249"/>
    </location>
</feature>
<evidence type="ECO:0000313" key="3">
    <source>
        <dbReference type="EMBL" id="MBE1603285.1"/>
    </source>
</evidence>
<dbReference type="Proteomes" id="UP000638648">
    <property type="component" value="Unassembled WGS sequence"/>
</dbReference>
<evidence type="ECO:0000313" key="4">
    <source>
        <dbReference type="Proteomes" id="UP000638648"/>
    </source>
</evidence>
<feature type="transmembrane region" description="Helical" evidence="2">
    <location>
        <begin position="209"/>
        <end position="226"/>
    </location>
</feature>
<protein>
    <recommendedName>
        <fullName evidence="5">O-antigen polysaccharide polymerase Wzy</fullName>
    </recommendedName>
</protein>
<gene>
    <name evidence="3" type="ORF">HEB94_000133</name>
</gene>
<feature type="transmembrane region" description="Helical" evidence="2">
    <location>
        <begin position="7"/>
        <end position="27"/>
    </location>
</feature>
<organism evidence="3 4">
    <name type="scientific">Actinopolymorpha pittospori</name>
    <dbReference type="NCBI Taxonomy" id="648752"/>
    <lineage>
        <taxon>Bacteria</taxon>
        <taxon>Bacillati</taxon>
        <taxon>Actinomycetota</taxon>
        <taxon>Actinomycetes</taxon>
        <taxon>Propionibacteriales</taxon>
        <taxon>Actinopolymorphaceae</taxon>
        <taxon>Actinopolymorpha</taxon>
    </lineage>
</organism>
<keyword evidence="2" id="KW-1133">Transmembrane helix</keyword>
<sequence length="454" mass="47700">MRAHHHWAAVAALWSIPLVIVWMYAGGPGGMDTAQLIVSSLALVFGAWAFWQHGGRQITAAGVFSMSSAIFVGYAGLYWWSQAGVVDATMVAATSACYFTHVLLYCGFWRRHGLAIRQEATPAADPAILRGGAVTGAALALIGAAAAAGGVGPPILAGSVSFVGVTLLCVCVFNLPHAPGGTPGLRRILLVVGAFGLYAHYVFGGFGRLVLASLAFCIVAAACVHVKGRGAKALVLAATAPALWVLVQAREALGRTMYGETGLDGLGSITAPLHLFARMLAEGDDLPRAYGSTFWAALVTQVPRELWASKPPGLGLVLAEHFAPQLASIGGTLAPLSAGEWFYNFGLLGVALMIPVLGLAIRLADTWLIRVVRRPLQTRTRLLSLTAAIITAGGIGDLLWGGTHTYNGRTGTRLLVLLAMALTWARLRTREPGTPGHGAPTDGRRWRAGLRHGR</sequence>
<dbReference type="AlphaFoldDB" id="A0A927R8T5"/>
<feature type="transmembrane region" description="Helical" evidence="2">
    <location>
        <begin position="382"/>
        <end position="400"/>
    </location>
</feature>
<feature type="transmembrane region" description="Helical" evidence="2">
    <location>
        <begin position="187"/>
        <end position="203"/>
    </location>
</feature>
<dbReference type="EMBL" id="JADBEM010000001">
    <property type="protein sequence ID" value="MBE1603285.1"/>
    <property type="molecule type" value="Genomic_DNA"/>
</dbReference>
<keyword evidence="4" id="KW-1185">Reference proteome</keyword>
<feature type="region of interest" description="Disordered" evidence="1">
    <location>
        <begin position="430"/>
        <end position="454"/>
    </location>
</feature>
<dbReference type="RefSeq" id="WP_192748156.1">
    <property type="nucleotide sequence ID" value="NZ_BAABJL010000055.1"/>
</dbReference>
<feature type="transmembrane region" description="Helical" evidence="2">
    <location>
        <begin position="155"/>
        <end position="175"/>
    </location>
</feature>
<evidence type="ECO:0000256" key="1">
    <source>
        <dbReference type="SAM" id="MobiDB-lite"/>
    </source>
</evidence>
<keyword evidence="2" id="KW-0812">Transmembrane</keyword>
<feature type="transmembrane region" description="Helical" evidence="2">
    <location>
        <begin position="86"/>
        <end position="106"/>
    </location>
</feature>
<evidence type="ECO:0008006" key="5">
    <source>
        <dbReference type="Google" id="ProtNLM"/>
    </source>
</evidence>
<feature type="transmembrane region" description="Helical" evidence="2">
    <location>
        <begin position="127"/>
        <end position="149"/>
    </location>
</feature>
<keyword evidence="2" id="KW-0472">Membrane</keyword>